<reference evidence="1" key="1">
    <citation type="journal article" date="2014" name="Front. Microbiol.">
        <title>High frequency of phylogenetically diverse reductive dehalogenase-homologous genes in deep subseafloor sedimentary metagenomes.</title>
        <authorList>
            <person name="Kawai M."/>
            <person name="Futagami T."/>
            <person name="Toyoda A."/>
            <person name="Takaki Y."/>
            <person name="Nishi S."/>
            <person name="Hori S."/>
            <person name="Arai W."/>
            <person name="Tsubouchi T."/>
            <person name="Morono Y."/>
            <person name="Uchiyama I."/>
            <person name="Ito T."/>
            <person name="Fujiyama A."/>
            <person name="Inagaki F."/>
            <person name="Takami H."/>
        </authorList>
    </citation>
    <scope>NUCLEOTIDE SEQUENCE</scope>
    <source>
        <strain evidence="1">Expedition CK06-06</strain>
    </source>
</reference>
<evidence type="ECO:0000313" key="1">
    <source>
        <dbReference type="EMBL" id="GAG31642.1"/>
    </source>
</evidence>
<sequence length="246" mass="28392">MRLLTRSDFDGLASAVLLVENGIIDSYKFVHPKDVQDGKVAVTSNDVLANTPYVAGCGLWFDHHASEDERLEIEKLNFEGACRPAPSSAQVIWDYYGGEKTFKKHFLPLLDAVNKSDSGNLTREEILNPKGWILLSFLMDPRTGLGRFMDYRISNYQLMEDMIQYCRTKTDEDILLIPDVQERSKRYFEQQELFEEMLKRCCEIHGNVIITNLMNEGTIYSGNRFLVFALYPEQNVEVRVMWGKKK</sequence>
<comment type="caution">
    <text evidence="1">The sequence shown here is derived from an EMBL/GenBank/DDBJ whole genome shotgun (WGS) entry which is preliminary data.</text>
</comment>
<proteinExistence type="predicted"/>
<dbReference type="AlphaFoldDB" id="X0X8A7"/>
<evidence type="ECO:0008006" key="2">
    <source>
        <dbReference type="Google" id="ProtNLM"/>
    </source>
</evidence>
<accession>X0X8A7</accession>
<organism evidence="1">
    <name type="scientific">marine sediment metagenome</name>
    <dbReference type="NCBI Taxonomy" id="412755"/>
    <lineage>
        <taxon>unclassified sequences</taxon>
        <taxon>metagenomes</taxon>
        <taxon>ecological metagenomes</taxon>
    </lineage>
</organism>
<dbReference type="EMBL" id="BARS01041384">
    <property type="protein sequence ID" value="GAG31642.1"/>
    <property type="molecule type" value="Genomic_DNA"/>
</dbReference>
<gene>
    <name evidence="1" type="ORF">S01H1_62950</name>
</gene>
<protein>
    <recommendedName>
        <fullName evidence="2">Exopolyphosphatase</fullName>
    </recommendedName>
</protein>
<name>X0X8A7_9ZZZZ</name>
<feature type="non-terminal residue" evidence="1">
    <location>
        <position position="246"/>
    </location>
</feature>